<dbReference type="AlphaFoldDB" id="A0AAV9RHJ4"/>
<feature type="region of interest" description="Disordered" evidence="1">
    <location>
        <begin position="372"/>
        <end position="400"/>
    </location>
</feature>
<organism evidence="2 3">
    <name type="scientific">Crenichthys baileyi</name>
    <name type="common">White River springfish</name>
    <dbReference type="NCBI Taxonomy" id="28760"/>
    <lineage>
        <taxon>Eukaryota</taxon>
        <taxon>Metazoa</taxon>
        <taxon>Chordata</taxon>
        <taxon>Craniata</taxon>
        <taxon>Vertebrata</taxon>
        <taxon>Euteleostomi</taxon>
        <taxon>Actinopterygii</taxon>
        <taxon>Neopterygii</taxon>
        <taxon>Teleostei</taxon>
        <taxon>Neoteleostei</taxon>
        <taxon>Acanthomorphata</taxon>
        <taxon>Ovalentaria</taxon>
        <taxon>Atherinomorphae</taxon>
        <taxon>Cyprinodontiformes</taxon>
        <taxon>Goodeidae</taxon>
        <taxon>Crenichthys</taxon>
    </lineage>
</organism>
<gene>
    <name evidence="2" type="ORF">CRENBAI_025193</name>
</gene>
<comment type="caution">
    <text evidence="2">The sequence shown here is derived from an EMBL/GenBank/DDBJ whole genome shotgun (WGS) entry which is preliminary data.</text>
</comment>
<accession>A0AAV9RHJ4</accession>
<feature type="region of interest" description="Disordered" evidence="1">
    <location>
        <begin position="1"/>
        <end position="26"/>
    </location>
</feature>
<name>A0AAV9RHJ4_9TELE</name>
<evidence type="ECO:0000256" key="1">
    <source>
        <dbReference type="SAM" id="MobiDB-lite"/>
    </source>
</evidence>
<proteinExistence type="predicted"/>
<reference evidence="2 3" key="1">
    <citation type="submission" date="2021-06" db="EMBL/GenBank/DDBJ databases">
        <authorList>
            <person name="Palmer J.M."/>
        </authorList>
    </citation>
    <scope>NUCLEOTIDE SEQUENCE [LARGE SCALE GENOMIC DNA]</scope>
    <source>
        <strain evidence="2 3">MEX-2019</strain>
        <tissue evidence="2">Muscle</tissue>
    </source>
</reference>
<protein>
    <submittedName>
        <fullName evidence="2">Uncharacterized protein</fullName>
    </submittedName>
</protein>
<dbReference type="Proteomes" id="UP001311232">
    <property type="component" value="Unassembled WGS sequence"/>
</dbReference>
<dbReference type="EMBL" id="JAHHUM010001809">
    <property type="protein sequence ID" value="KAK5608451.1"/>
    <property type="molecule type" value="Genomic_DNA"/>
</dbReference>
<evidence type="ECO:0000313" key="3">
    <source>
        <dbReference type="Proteomes" id="UP001311232"/>
    </source>
</evidence>
<sequence length="434" mass="46608">MSVGRQVQGEDWCSRESGWISPSQSPGGPSVCAELLITNGSSLSVESKVVMLATQPEQVVIAPNTLSESDPVSSPGSVTLLALPDRLAYAVCHRRASAGFGSPVLRWSIPPACRLDSRALQGLCMVACIPPDDAEMWVARPRHPICPSGTPPGLRRRPHIALSAVRVPCGGPPGTVLFLKPSRRARGVQCLLPHRGNFLHSSPLPFSGRDTLIIDTSNAPCGSRGYACLRIALPSIRRFPSASGAVAVGLVVAVCGEGDANSIGPRMCGRGYRWTLPLRYPRYVCVRFSGEKVRSSGGLQRLKEDQRGGWIGSTGEPLVVSGYPACSVSLLLKERSHGRGVFFPLIRLRPQITRDDPLNLSILLSRGKETNKDSLSSCKRRGKSQELNPCPSGGRGKCGVQKTTCPCRLWIDQEGRWLTAPASTSRHQGGDRLA</sequence>
<keyword evidence="3" id="KW-1185">Reference proteome</keyword>
<evidence type="ECO:0000313" key="2">
    <source>
        <dbReference type="EMBL" id="KAK5608451.1"/>
    </source>
</evidence>